<dbReference type="Gene3D" id="2.30.30.40">
    <property type="entry name" value="SH3 Domains"/>
    <property type="match status" value="1"/>
</dbReference>
<dbReference type="Proteomes" id="UP000325218">
    <property type="component" value="Unassembled WGS sequence"/>
</dbReference>
<accession>A0A5D0CRI6</accession>
<dbReference type="EMBL" id="VSDO01000003">
    <property type="protein sequence ID" value="TYA12561.1"/>
    <property type="molecule type" value="Genomic_DNA"/>
</dbReference>
<comment type="caution">
    <text evidence="1">The sequence shown here is derived from an EMBL/GenBank/DDBJ whole genome shotgun (WGS) entry which is preliminary data.</text>
</comment>
<evidence type="ECO:0000313" key="1">
    <source>
        <dbReference type="EMBL" id="TYA12561.1"/>
    </source>
</evidence>
<name>A0A5D0CRI6_9BACL</name>
<reference evidence="1 2" key="1">
    <citation type="submission" date="2019-08" db="EMBL/GenBank/DDBJ databases">
        <title>Genome sequencing of Paenibacillus faecis DSM 23593(T).</title>
        <authorList>
            <person name="Kook J.-K."/>
            <person name="Park S.-N."/>
            <person name="Lim Y.K."/>
        </authorList>
    </citation>
    <scope>NUCLEOTIDE SEQUENCE [LARGE SCALE GENOMIC DNA]</scope>
    <source>
        <strain evidence="1 2">DSM 23593</strain>
    </source>
</reference>
<organism evidence="1 2">
    <name type="scientific">Paenibacillus faecis</name>
    <dbReference type="NCBI Taxonomy" id="862114"/>
    <lineage>
        <taxon>Bacteria</taxon>
        <taxon>Bacillati</taxon>
        <taxon>Bacillota</taxon>
        <taxon>Bacilli</taxon>
        <taxon>Bacillales</taxon>
        <taxon>Paenibacillaceae</taxon>
        <taxon>Paenibacillus</taxon>
    </lineage>
</organism>
<protein>
    <submittedName>
        <fullName evidence="1">SH3 domain-containing protein</fullName>
    </submittedName>
</protein>
<sequence length="198" mass="21918">MLKRIGLFVILLSFFLVISQTTASVYAEGGWYGKHTSVMDVKLAGLNVRSGPGTSYPIIAQVSKGEDLVRYCPTTPNGCSPVGADGQEWLRNYYPDGNIGYYANAALGWIAWYSSDGGLSNKNYNYTQTAKVNRTSYLYTGDCPNLNSRKQTYDSPGEYQPAYDSELSASVCNPNAWRVRNYDITDYGFANGWNLNAE</sequence>
<dbReference type="AlphaFoldDB" id="A0A5D0CRI6"/>
<gene>
    <name evidence="1" type="ORF">FRY98_17935</name>
</gene>
<proteinExistence type="predicted"/>
<dbReference type="OrthoDB" id="2625507at2"/>
<keyword evidence="2" id="KW-1185">Reference proteome</keyword>
<evidence type="ECO:0000313" key="2">
    <source>
        <dbReference type="Proteomes" id="UP000325218"/>
    </source>
</evidence>